<dbReference type="InterPro" id="IPR036397">
    <property type="entry name" value="RNaseH_sf"/>
</dbReference>
<evidence type="ECO:0000256" key="7">
    <source>
        <dbReference type="ARBA" id="ARBA00023125"/>
    </source>
</evidence>
<evidence type="ECO:0000256" key="2">
    <source>
        <dbReference type="ARBA" id="ARBA00012417"/>
    </source>
</evidence>
<dbReference type="EMBL" id="LR862143">
    <property type="protein sequence ID" value="CAD1823632.1"/>
    <property type="molecule type" value="Genomic_DNA"/>
</dbReference>
<evidence type="ECO:0000256" key="1">
    <source>
        <dbReference type="ARBA" id="ARBA00005755"/>
    </source>
</evidence>
<reference evidence="10" key="1">
    <citation type="submission" date="2020-07" db="EMBL/GenBank/DDBJ databases">
        <authorList>
            <person name="Lin J."/>
        </authorList>
    </citation>
    <scope>NUCLEOTIDE SEQUENCE</scope>
</reference>
<keyword evidence="5" id="KW-0235">DNA replication</keyword>
<evidence type="ECO:0000259" key="9">
    <source>
        <dbReference type="Pfam" id="PF03175"/>
    </source>
</evidence>
<dbReference type="GO" id="GO:0006260">
    <property type="term" value="P:DNA replication"/>
    <property type="evidence" value="ECO:0007669"/>
    <property type="project" value="UniProtKB-KW"/>
</dbReference>
<dbReference type="SUPFAM" id="SSF53098">
    <property type="entry name" value="Ribonuclease H-like"/>
    <property type="match status" value="1"/>
</dbReference>
<dbReference type="GO" id="GO:0003677">
    <property type="term" value="F:DNA binding"/>
    <property type="evidence" value="ECO:0007669"/>
    <property type="project" value="UniProtKB-KW"/>
</dbReference>
<feature type="domain" description="DNA-directed DNA polymerase family B mitochondria/virus" evidence="9">
    <location>
        <begin position="123"/>
        <end position="187"/>
    </location>
</feature>
<accession>A0A6V7NYF0</accession>
<proteinExistence type="inferred from homology"/>
<dbReference type="GO" id="GO:0000166">
    <property type="term" value="F:nucleotide binding"/>
    <property type="evidence" value="ECO:0007669"/>
    <property type="project" value="InterPro"/>
</dbReference>
<keyword evidence="4" id="KW-0548">Nucleotidyltransferase</keyword>
<dbReference type="InterPro" id="IPR012337">
    <property type="entry name" value="RNaseH-like_sf"/>
</dbReference>
<organism evidence="10">
    <name type="scientific">Ananas comosus var. bracteatus</name>
    <name type="common">red pineapple</name>
    <dbReference type="NCBI Taxonomy" id="296719"/>
    <lineage>
        <taxon>Eukaryota</taxon>
        <taxon>Viridiplantae</taxon>
        <taxon>Streptophyta</taxon>
        <taxon>Embryophyta</taxon>
        <taxon>Tracheophyta</taxon>
        <taxon>Spermatophyta</taxon>
        <taxon>Magnoliopsida</taxon>
        <taxon>Liliopsida</taxon>
        <taxon>Poales</taxon>
        <taxon>Bromeliaceae</taxon>
        <taxon>Bromelioideae</taxon>
        <taxon>Ananas</taxon>
    </lineage>
</organism>
<evidence type="ECO:0000256" key="8">
    <source>
        <dbReference type="ARBA" id="ARBA00049244"/>
    </source>
</evidence>
<sequence length="229" mass="26552">MDSNIINANLLEVKSLMYKQSSIPSKISAIKGNNIKESRPFIVADIETILVNNVHVPYAIGYLVLMPGDDLTSLPSYLIQTFFSENHITFYPIFEERSQRMLFEFFSKLEECVKKNRRYYADRGNKNKIKPLVRNHKLYELKVYINDKLLLRFRDSCTLLPSSLASLGRTLCPELGPKGSIPHKDLVVFDLQAQEINWSKYQIDIEDVMTVSALSLKIFRKKYFDDNSR</sequence>
<evidence type="ECO:0000313" key="10">
    <source>
        <dbReference type="EMBL" id="CAD1823632.1"/>
    </source>
</evidence>
<dbReference type="EC" id="2.7.7.7" evidence="2"/>
<evidence type="ECO:0000256" key="3">
    <source>
        <dbReference type="ARBA" id="ARBA00022679"/>
    </source>
</evidence>
<keyword evidence="7" id="KW-0238">DNA-binding</keyword>
<dbReference type="Pfam" id="PF03175">
    <property type="entry name" value="DNA_pol_B_2"/>
    <property type="match status" value="1"/>
</dbReference>
<dbReference type="InterPro" id="IPR004868">
    <property type="entry name" value="DNA-dir_DNA_pol_B_mt/vir"/>
</dbReference>
<dbReference type="Gene3D" id="3.30.420.10">
    <property type="entry name" value="Ribonuclease H-like superfamily/Ribonuclease H"/>
    <property type="match status" value="1"/>
</dbReference>
<keyword evidence="3" id="KW-0808">Transferase</keyword>
<dbReference type="GO" id="GO:0003887">
    <property type="term" value="F:DNA-directed DNA polymerase activity"/>
    <property type="evidence" value="ECO:0007669"/>
    <property type="project" value="UniProtKB-KW"/>
</dbReference>
<comment type="catalytic activity">
    <reaction evidence="8">
        <text>DNA(n) + a 2'-deoxyribonucleoside 5'-triphosphate = DNA(n+1) + diphosphate</text>
        <dbReference type="Rhea" id="RHEA:22508"/>
        <dbReference type="Rhea" id="RHEA-COMP:17339"/>
        <dbReference type="Rhea" id="RHEA-COMP:17340"/>
        <dbReference type="ChEBI" id="CHEBI:33019"/>
        <dbReference type="ChEBI" id="CHEBI:61560"/>
        <dbReference type="ChEBI" id="CHEBI:173112"/>
        <dbReference type="EC" id="2.7.7.7"/>
    </reaction>
</comment>
<evidence type="ECO:0000256" key="4">
    <source>
        <dbReference type="ARBA" id="ARBA00022695"/>
    </source>
</evidence>
<comment type="similarity">
    <text evidence="1">Belongs to the DNA polymerase type-B family.</text>
</comment>
<gene>
    <name evidence="10" type="ORF">CB5_LOCUS6843</name>
</gene>
<keyword evidence="6" id="KW-0239">DNA-directed DNA polymerase</keyword>
<evidence type="ECO:0000256" key="5">
    <source>
        <dbReference type="ARBA" id="ARBA00022705"/>
    </source>
</evidence>
<protein>
    <recommendedName>
        <fullName evidence="2">DNA-directed DNA polymerase</fullName>
        <ecNumber evidence="2">2.7.7.7</ecNumber>
    </recommendedName>
</protein>
<name>A0A6V7NYF0_ANACO</name>
<evidence type="ECO:0000256" key="6">
    <source>
        <dbReference type="ARBA" id="ARBA00022932"/>
    </source>
</evidence>
<dbReference type="AlphaFoldDB" id="A0A6V7NYF0"/>